<accession>A0A8K0WPY2</accession>
<protein>
    <submittedName>
        <fullName evidence="3">Proline racemase family</fullName>
    </submittedName>
</protein>
<dbReference type="EMBL" id="JAGPNK010000008">
    <property type="protein sequence ID" value="KAH7316934.1"/>
    <property type="molecule type" value="Genomic_DNA"/>
</dbReference>
<feature type="active site" description="Proton donor" evidence="2">
    <location>
        <position position="257"/>
    </location>
</feature>
<dbReference type="FunFam" id="3.10.310.10:FF:000005">
    <property type="entry name" value="Proline racemase"/>
    <property type="match status" value="1"/>
</dbReference>
<name>A0A8K0WPY2_9HYPO</name>
<proteinExistence type="inferred from homology"/>
<dbReference type="Pfam" id="PF05544">
    <property type="entry name" value="Pro_racemase"/>
    <property type="match status" value="1"/>
</dbReference>
<reference evidence="3" key="1">
    <citation type="journal article" date="2021" name="Nat. Commun.">
        <title>Genetic determinants of endophytism in the Arabidopsis root mycobiome.</title>
        <authorList>
            <person name="Mesny F."/>
            <person name="Miyauchi S."/>
            <person name="Thiergart T."/>
            <person name="Pickel B."/>
            <person name="Atanasova L."/>
            <person name="Karlsson M."/>
            <person name="Huettel B."/>
            <person name="Barry K.W."/>
            <person name="Haridas S."/>
            <person name="Chen C."/>
            <person name="Bauer D."/>
            <person name="Andreopoulos W."/>
            <person name="Pangilinan J."/>
            <person name="LaButti K."/>
            <person name="Riley R."/>
            <person name="Lipzen A."/>
            <person name="Clum A."/>
            <person name="Drula E."/>
            <person name="Henrissat B."/>
            <person name="Kohler A."/>
            <person name="Grigoriev I.V."/>
            <person name="Martin F.M."/>
            <person name="Hacquard S."/>
        </authorList>
    </citation>
    <scope>NUCLEOTIDE SEQUENCE</scope>
    <source>
        <strain evidence="3">MPI-CAGE-CH-0235</strain>
    </source>
</reference>
<comment type="similarity">
    <text evidence="1">Belongs to the proline racemase family.</text>
</comment>
<gene>
    <name evidence="3" type="ORF">B0I35DRAFT_393969</name>
</gene>
<dbReference type="PANTHER" id="PTHR33442">
    <property type="entry name" value="TRANS-3-HYDROXY-L-PROLINE DEHYDRATASE"/>
    <property type="match status" value="1"/>
</dbReference>
<dbReference type="PIRSF" id="PIRSF029792">
    <property type="entry name" value="Pro_racemase"/>
    <property type="match status" value="1"/>
</dbReference>
<evidence type="ECO:0000313" key="4">
    <source>
        <dbReference type="Proteomes" id="UP000813444"/>
    </source>
</evidence>
<sequence length="337" mass="36377">MKSSRYISVVGCHAEGEVGDVIVGGVRDVPAKTMKEKLLFFKENHEDLRHLLLHEPRGRLEMSAVLILAPCDPRADAGFVVMASGDWSPMSGSNTICTTTVMLETGMIPMKEPVTEVLFDTAAGLVKAEARCEQGACKSVTLNNVPAFVYGLDLPVEVPGVGTVKVDIAFGGRWYLFVDASSLGLRTSAEHAERLIDLGNRVKAAASEIHTPVHPESPEFSGIDNVGITEPLEHVDGEKIARQAMVIKPGRLDRSPCGTGSSARLAILHARGLLDVGEKIQFQSMIGTRFICSIRGVTKVGEKDAVLPTVEGRGWITGYKQIVLDPSDPFQTGYRLN</sequence>
<evidence type="ECO:0000256" key="1">
    <source>
        <dbReference type="ARBA" id="ARBA00007529"/>
    </source>
</evidence>
<dbReference type="SUPFAM" id="SSF54506">
    <property type="entry name" value="Diaminopimelate epimerase-like"/>
    <property type="match status" value="1"/>
</dbReference>
<keyword evidence="4" id="KW-1185">Reference proteome</keyword>
<dbReference type="Gene3D" id="3.10.310.10">
    <property type="entry name" value="Diaminopimelate Epimerase, Chain A, domain 1"/>
    <property type="match status" value="2"/>
</dbReference>
<dbReference type="SFLD" id="SFLDS00028">
    <property type="entry name" value="Proline_Racemase"/>
    <property type="match status" value="1"/>
</dbReference>
<dbReference type="Proteomes" id="UP000813444">
    <property type="component" value="Unassembled WGS sequence"/>
</dbReference>
<dbReference type="GO" id="GO:0047580">
    <property type="term" value="F:4-hydroxyproline epimerase activity"/>
    <property type="evidence" value="ECO:0007669"/>
    <property type="project" value="TreeGrafter"/>
</dbReference>
<dbReference type="OrthoDB" id="6409228at2759"/>
<comment type="caution">
    <text evidence="3">The sequence shown here is derived from an EMBL/GenBank/DDBJ whole genome shotgun (WGS) entry which is preliminary data.</text>
</comment>
<evidence type="ECO:0000256" key="2">
    <source>
        <dbReference type="PIRSR" id="PIRSR029792-1"/>
    </source>
</evidence>
<feature type="active site" description="Proton acceptor" evidence="2">
    <location>
        <position position="91"/>
    </location>
</feature>
<dbReference type="AlphaFoldDB" id="A0A8K0WPY2"/>
<evidence type="ECO:0000313" key="3">
    <source>
        <dbReference type="EMBL" id="KAH7316934.1"/>
    </source>
</evidence>
<organism evidence="3 4">
    <name type="scientific">Stachybotrys elegans</name>
    <dbReference type="NCBI Taxonomy" id="80388"/>
    <lineage>
        <taxon>Eukaryota</taxon>
        <taxon>Fungi</taxon>
        <taxon>Dikarya</taxon>
        <taxon>Ascomycota</taxon>
        <taxon>Pezizomycotina</taxon>
        <taxon>Sordariomycetes</taxon>
        <taxon>Hypocreomycetidae</taxon>
        <taxon>Hypocreales</taxon>
        <taxon>Stachybotryaceae</taxon>
        <taxon>Stachybotrys</taxon>
    </lineage>
</organism>
<dbReference type="InterPro" id="IPR008794">
    <property type="entry name" value="Pro_racemase_fam"/>
</dbReference>
<dbReference type="PANTHER" id="PTHR33442:SF5">
    <property type="entry name" value="BIFUNCTIONAL TRANS-3-HYDROXY-L-PROLINE DEHYDRATASE_2-EPIMERASE"/>
    <property type="match status" value="1"/>
</dbReference>